<evidence type="ECO:0000256" key="2">
    <source>
        <dbReference type="ARBA" id="ARBA00022448"/>
    </source>
</evidence>
<dbReference type="GO" id="GO:0020037">
    <property type="term" value="F:heme binding"/>
    <property type="evidence" value="ECO:0007669"/>
    <property type="project" value="TreeGrafter"/>
</dbReference>
<dbReference type="InterPro" id="IPR013130">
    <property type="entry name" value="Fe3_Rdtase_TM_dom"/>
</dbReference>
<keyword evidence="2" id="KW-0813">Transport</keyword>
<evidence type="ECO:0000313" key="9">
    <source>
        <dbReference type="EMBL" id="SVE46126.1"/>
    </source>
</evidence>
<dbReference type="GO" id="GO:0010181">
    <property type="term" value="F:FMN binding"/>
    <property type="evidence" value="ECO:0007669"/>
    <property type="project" value="TreeGrafter"/>
</dbReference>
<evidence type="ECO:0000256" key="6">
    <source>
        <dbReference type="ARBA" id="ARBA00023136"/>
    </source>
</evidence>
<proteinExistence type="inferred from homology"/>
<feature type="transmembrane region" description="Helical" evidence="7">
    <location>
        <begin position="132"/>
        <end position="152"/>
    </location>
</feature>
<feature type="transmembrane region" description="Helical" evidence="7">
    <location>
        <begin position="68"/>
        <end position="88"/>
    </location>
</feature>
<sequence>VHLALAAPPILLALAWQRQALGVDPQKALILESGIWTFNLLLLVLLLPRAARWAGWPQLLRYRRAVGLWVFAYATTHFTFFLSFYLGWDFARLAEEIAERPYVLLGFATWLVLMLMAATSTRRAVRWLGRNWKRLHTGVYFALALASVHYLLMIRSEWAWPVSYAVIALVLLVLRLRRAARAQA</sequence>
<dbReference type="GO" id="GO:0016679">
    <property type="term" value="F:oxidoreductase activity, acting on diphenols and related substances as donors"/>
    <property type="evidence" value="ECO:0007669"/>
    <property type="project" value="TreeGrafter"/>
</dbReference>
<keyword evidence="6 7" id="KW-0472">Membrane</keyword>
<keyword evidence="3 7" id="KW-0812">Transmembrane</keyword>
<accession>A0A383DNQ2</accession>
<evidence type="ECO:0000256" key="3">
    <source>
        <dbReference type="ARBA" id="ARBA00022692"/>
    </source>
</evidence>
<dbReference type="EMBL" id="UINC01218901">
    <property type="protein sequence ID" value="SVE46126.1"/>
    <property type="molecule type" value="Genomic_DNA"/>
</dbReference>
<dbReference type="InterPro" id="IPR022837">
    <property type="entry name" value="MsrQ-like"/>
</dbReference>
<comment type="subcellular location">
    <subcellularLocation>
        <location evidence="1">Membrane</location>
        <topology evidence="1">Multi-pass membrane protein</topology>
    </subcellularLocation>
</comment>
<dbReference type="HAMAP" id="MF_01207">
    <property type="entry name" value="MsrQ"/>
    <property type="match status" value="1"/>
</dbReference>
<feature type="non-terminal residue" evidence="9">
    <location>
        <position position="1"/>
    </location>
</feature>
<evidence type="ECO:0000256" key="5">
    <source>
        <dbReference type="ARBA" id="ARBA00023004"/>
    </source>
</evidence>
<protein>
    <recommendedName>
        <fullName evidence="8">Ferric oxidoreductase domain-containing protein</fullName>
    </recommendedName>
</protein>
<keyword evidence="5" id="KW-0408">Iron</keyword>
<organism evidence="9">
    <name type="scientific">marine metagenome</name>
    <dbReference type="NCBI Taxonomy" id="408172"/>
    <lineage>
        <taxon>unclassified sequences</taxon>
        <taxon>metagenomes</taxon>
        <taxon>ecological metagenomes</taxon>
    </lineage>
</organism>
<feature type="transmembrane region" description="Helical" evidence="7">
    <location>
        <begin position="30"/>
        <end position="47"/>
    </location>
</feature>
<evidence type="ECO:0000256" key="1">
    <source>
        <dbReference type="ARBA" id="ARBA00004141"/>
    </source>
</evidence>
<keyword evidence="4 7" id="KW-1133">Transmembrane helix</keyword>
<dbReference type="AlphaFoldDB" id="A0A383DNQ2"/>
<feature type="transmembrane region" description="Helical" evidence="7">
    <location>
        <begin position="158"/>
        <end position="176"/>
    </location>
</feature>
<feature type="transmembrane region" description="Helical" evidence="7">
    <location>
        <begin position="100"/>
        <end position="120"/>
    </location>
</feature>
<evidence type="ECO:0000259" key="8">
    <source>
        <dbReference type="Pfam" id="PF01794"/>
    </source>
</evidence>
<dbReference type="GO" id="GO:0005886">
    <property type="term" value="C:plasma membrane"/>
    <property type="evidence" value="ECO:0007669"/>
    <property type="project" value="TreeGrafter"/>
</dbReference>
<dbReference type="PANTHER" id="PTHR36964:SF1">
    <property type="entry name" value="PROTEIN-METHIONINE-SULFOXIDE REDUCTASE HEME-BINDING SUBUNIT MSRQ"/>
    <property type="match status" value="1"/>
</dbReference>
<gene>
    <name evidence="9" type="ORF">METZ01_LOCUS498980</name>
</gene>
<reference evidence="9" key="1">
    <citation type="submission" date="2018-05" db="EMBL/GenBank/DDBJ databases">
        <authorList>
            <person name="Lanie J.A."/>
            <person name="Ng W.-L."/>
            <person name="Kazmierczak K.M."/>
            <person name="Andrzejewski T.M."/>
            <person name="Davidsen T.M."/>
            <person name="Wayne K.J."/>
            <person name="Tettelin H."/>
            <person name="Glass J.I."/>
            <person name="Rusch D."/>
            <person name="Podicherti R."/>
            <person name="Tsui H.-C.T."/>
            <person name="Winkler M.E."/>
        </authorList>
    </citation>
    <scope>NUCLEOTIDE SEQUENCE</scope>
</reference>
<dbReference type="PANTHER" id="PTHR36964">
    <property type="entry name" value="PROTEIN-METHIONINE-SULFOXIDE REDUCTASE HEME-BINDING SUBUNIT MSRQ"/>
    <property type="match status" value="1"/>
</dbReference>
<feature type="domain" description="Ferric oxidoreductase" evidence="8">
    <location>
        <begin position="34"/>
        <end position="146"/>
    </location>
</feature>
<name>A0A383DNQ2_9ZZZZ</name>
<evidence type="ECO:0000256" key="4">
    <source>
        <dbReference type="ARBA" id="ARBA00022989"/>
    </source>
</evidence>
<evidence type="ECO:0000256" key="7">
    <source>
        <dbReference type="SAM" id="Phobius"/>
    </source>
</evidence>
<dbReference type="Pfam" id="PF01794">
    <property type="entry name" value="Ferric_reduct"/>
    <property type="match status" value="1"/>
</dbReference>